<sequence>MQGNQSFQSKLHHSQPHCIRDLLHSVIQLPITSTDEDRAWAHLLQRHVPQSRIGDSTVIDSIIDNTYNPPKQFNSSTQSVQIVFYWSYQGYPSPVLHFIPRRYELGSVLTAYAYVVSILVPIWILHHTSYQPVMEDLVSYFEKETHALHATTIHKFVAKSKVILQGMQHLRTINRYSTSTLQSIEWESVFYMVNQSHTKHELQQNVVHDPSFQQGLETWEQDCYREAIKKEKSEEDESSET</sequence>
<keyword evidence="1" id="KW-0472">Membrane</keyword>
<gene>
    <name evidence="2" type="ORF">Sylvanvirus1_7</name>
</gene>
<organism evidence="2">
    <name type="scientific">Sylvanvirus sp</name>
    <dbReference type="NCBI Taxonomy" id="2487774"/>
    <lineage>
        <taxon>Viruses</taxon>
    </lineage>
</organism>
<keyword evidence="1" id="KW-1133">Transmembrane helix</keyword>
<protein>
    <submittedName>
        <fullName evidence="2">Uncharacterized protein</fullName>
    </submittedName>
</protein>
<name>A0A3G5AJB1_9VIRU</name>
<keyword evidence="1" id="KW-0812">Transmembrane</keyword>
<feature type="transmembrane region" description="Helical" evidence="1">
    <location>
        <begin position="105"/>
        <end position="125"/>
    </location>
</feature>
<evidence type="ECO:0000256" key="1">
    <source>
        <dbReference type="SAM" id="Phobius"/>
    </source>
</evidence>
<reference evidence="2" key="1">
    <citation type="submission" date="2018-10" db="EMBL/GenBank/DDBJ databases">
        <title>Hidden diversity of soil giant viruses.</title>
        <authorList>
            <person name="Schulz F."/>
            <person name="Alteio L."/>
            <person name="Goudeau D."/>
            <person name="Ryan E.M."/>
            <person name="Malmstrom R.R."/>
            <person name="Blanchard J."/>
            <person name="Woyke T."/>
        </authorList>
    </citation>
    <scope>NUCLEOTIDE SEQUENCE</scope>
    <source>
        <strain evidence="2">SYV1</strain>
    </source>
</reference>
<accession>A0A3G5AJB1</accession>
<proteinExistence type="predicted"/>
<evidence type="ECO:0000313" key="2">
    <source>
        <dbReference type="EMBL" id="AYV86411.1"/>
    </source>
</evidence>
<dbReference type="EMBL" id="MK072507">
    <property type="protein sequence ID" value="AYV86411.1"/>
    <property type="molecule type" value="Genomic_DNA"/>
</dbReference>